<dbReference type="EMBL" id="RBNI01014231">
    <property type="protein sequence ID" value="RUP22754.1"/>
    <property type="molecule type" value="Genomic_DNA"/>
</dbReference>
<evidence type="ECO:0000256" key="1">
    <source>
        <dbReference type="ARBA" id="ARBA00004123"/>
    </source>
</evidence>
<dbReference type="PANTHER" id="PTHR10019">
    <property type="entry name" value="SNF5"/>
    <property type="match status" value="1"/>
</dbReference>
<dbReference type="Proteomes" id="UP000268093">
    <property type="component" value="Unassembled WGS sequence"/>
</dbReference>
<feature type="region of interest" description="Disordered" evidence="6">
    <location>
        <begin position="365"/>
        <end position="444"/>
    </location>
</feature>
<dbReference type="AlphaFoldDB" id="A0A433BAR8"/>
<protein>
    <recommendedName>
        <fullName evidence="9">SNF5-domain-containing protein</fullName>
    </recommendedName>
</protein>
<dbReference type="OrthoDB" id="515064at2759"/>
<dbReference type="GO" id="GO:0006338">
    <property type="term" value="P:chromatin remodeling"/>
    <property type="evidence" value="ECO:0007669"/>
    <property type="project" value="InterPro"/>
</dbReference>
<feature type="compositionally biased region" description="Pro residues" evidence="6">
    <location>
        <begin position="8"/>
        <end position="20"/>
    </location>
</feature>
<evidence type="ECO:0000256" key="4">
    <source>
        <dbReference type="ARBA" id="ARBA00023163"/>
    </source>
</evidence>
<evidence type="ECO:0000256" key="6">
    <source>
        <dbReference type="SAM" id="MobiDB-lite"/>
    </source>
</evidence>
<reference evidence="7 8" key="1">
    <citation type="journal article" date="2018" name="New Phytol.">
        <title>Phylogenomics of Endogonaceae and evolution of mycorrhizas within Mucoromycota.</title>
        <authorList>
            <person name="Chang Y."/>
            <person name="Desiro A."/>
            <person name="Na H."/>
            <person name="Sandor L."/>
            <person name="Lipzen A."/>
            <person name="Clum A."/>
            <person name="Barry K."/>
            <person name="Grigoriev I.V."/>
            <person name="Martin F.M."/>
            <person name="Stajich J.E."/>
            <person name="Smith M.E."/>
            <person name="Bonito G."/>
            <person name="Spatafora J.W."/>
        </authorList>
    </citation>
    <scope>NUCLEOTIDE SEQUENCE [LARGE SCALE GENOMIC DNA]</scope>
    <source>
        <strain evidence="7 8">GMNB39</strain>
    </source>
</reference>
<gene>
    <name evidence="7" type="ORF">BC936DRAFT_139069</name>
</gene>
<evidence type="ECO:0000313" key="7">
    <source>
        <dbReference type="EMBL" id="RUP22754.1"/>
    </source>
</evidence>
<keyword evidence="4" id="KW-0804">Transcription</keyword>
<name>A0A433BAR8_9FUNG</name>
<dbReference type="GO" id="GO:0000228">
    <property type="term" value="C:nuclear chromosome"/>
    <property type="evidence" value="ECO:0007669"/>
    <property type="project" value="InterPro"/>
</dbReference>
<feature type="region of interest" description="Disordered" evidence="6">
    <location>
        <begin position="461"/>
        <end position="508"/>
    </location>
</feature>
<feature type="compositionally biased region" description="Basic and acidic residues" evidence="6">
    <location>
        <begin position="412"/>
        <end position="425"/>
    </location>
</feature>
<evidence type="ECO:0000313" key="8">
    <source>
        <dbReference type="Proteomes" id="UP000268093"/>
    </source>
</evidence>
<accession>A0A433BAR8</accession>
<feature type="region of interest" description="Disordered" evidence="6">
    <location>
        <begin position="1"/>
        <end position="39"/>
    </location>
</feature>
<evidence type="ECO:0000256" key="2">
    <source>
        <dbReference type="ARBA" id="ARBA00010239"/>
    </source>
</evidence>
<comment type="caution">
    <text evidence="7">The sequence shown here is derived from an EMBL/GenBank/DDBJ whole genome shotgun (WGS) entry which is preliminary data.</text>
</comment>
<feature type="compositionally biased region" description="Polar residues" evidence="6">
    <location>
        <begin position="470"/>
        <end position="481"/>
    </location>
</feature>
<comment type="subcellular location">
    <subcellularLocation>
        <location evidence="1">Nucleus</location>
    </subcellularLocation>
</comment>
<dbReference type="InterPro" id="IPR006939">
    <property type="entry name" value="SNF5"/>
</dbReference>
<dbReference type="Pfam" id="PF04855">
    <property type="entry name" value="SNF5"/>
    <property type="match status" value="1"/>
</dbReference>
<evidence type="ECO:0000256" key="3">
    <source>
        <dbReference type="ARBA" id="ARBA00023015"/>
    </source>
</evidence>
<comment type="similarity">
    <text evidence="2">Belongs to the SNF5 family.</text>
</comment>
<proteinExistence type="inferred from homology"/>
<evidence type="ECO:0000256" key="5">
    <source>
        <dbReference type="ARBA" id="ARBA00023242"/>
    </source>
</evidence>
<sequence length="508" mass="56991">MSSHKPRPAPQQPQQPPPPAVAQQPPYEPTPITTEAERRQLTEYVRRDAAYQQALDKQHRRHVELANEKKRDIEFANAEKRLRQQPGALPFGMGYEGYGNGVTGKQLRILYPNDRKRPRRTKELKFLSDAIIEQANKEDTLVPIRLEIDGEGYKLRDTFTWNLNETTVTPDHFAEVLCDDLKLPIHSFVQPIAKAIREQVQDFYTHAPSRSDETTEGAVDEMAVATAAEWATVDPKKRNEELRILIKLDITVGNRSLIDQFEWDINCAKNDPEQFAEILATELGLGGEFKTAIAHSIREQIHVYVKSLLLIGHDFDGSPIQDDDLRQSFMPALSNVIREEEAVENFTPILVDLSDAEIDKIEKDRERDARSVALGEQKKKEERLSARAQAPPNARPPRGDSPGPRASQDAPHAPRDPLARGDDGRTVPPCRWRATTPSDDDAWAGIDPLARHACRRRIQYVRRPGRPSGWTPQWVPSQTGGHETESELAEPGGDAGEGDAEEGGVSGE</sequence>
<organism evidence="7 8">
    <name type="scientific">Jimgerdemannia flammicorona</name>
    <dbReference type="NCBI Taxonomy" id="994334"/>
    <lineage>
        <taxon>Eukaryota</taxon>
        <taxon>Fungi</taxon>
        <taxon>Fungi incertae sedis</taxon>
        <taxon>Mucoromycota</taxon>
        <taxon>Mucoromycotina</taxon>
        <taxon>Endogonomycetes</taxon>
        <taxon>Endogonales</taxon>
        <taxon>Endogonaceae</taxon>
        <taxon>Jimgerdemannia</taxon>
    </lineage>
</organism>
<evidence type="ECO:0008006" key="9">
    <source>
        <dbReference type="Google" id="ProtNLM"/>
    </source>
</evidence>
<feature type="compositionally biased region" description="Basic and acidic residues" evidence="6">
    <location>
        <begin position="365"/>
        <end position="385"/>
    </location>
</feature>
<keyword evidence="8" id="KW-1185">Reference proteome</keyword>
<keyword evidence="3" id="KW-0805">Transcription regulation</keyword>
<keyword evidence="5" id="KW-0539">Nucleus</keyword>